<sequence length="346" mass="38738">MAGMKATRQRWRCRFPAPRSGLGLGSAPHRDRERLQRRRAHEAQTGPGGRVTSEVSRRRCSVLPGSCNLFWAAVVCAAAGGAVEQLSGCRTSGEDGRLPAHAFCAFFAGLTDKNASVTMATGRLVEVYLDLLSQPCRAVHILLTCTKIPHRVRAVALRKGEHRTPTFTKLNPMQKVPVMVDDGFVLTESDAILKYLTTKYDVPEHWYPRQPERRARVDEYTAWHHTNTRPHAAKVFILEVLLPAQSGSPVDEARLNRALSDLDDTLDKLESMFLRRQPFLCGDDITVADLLAACELTQPLGGGRDILKERPQLQRWRSRVQSAVGEAFDEAHSVLYALRDRRRARL</sequence>
<dbReference type="RefSeq" id="XP_005749243.1">
    <property type="nucleotide sequence ID" value="XM_005749186.1"/>
</dbReference>
<dbReference type="AlphaFoldDB" id="A0A9Y3RTG7"/>
<reference evidence="12" key="1">
    <citation type="submission" date="2025-08" db="UniProtKB">
        <authorList>
            <consortium name="RefSeq"/>
        </authorList>
    </citation>
    <scope>IDENTIFICATION</scope>
</reference>
<dbReference type="InterPro" id="IPR010987">
    <property type="entry name" value="Glutathione-S-Trfase_C-like"/>
</dbReference>
<dbReference type="Pfam" id="PF00043">
    <property type="entry name" value="GST_C"/>
    <property type="match status" value="1"/>
</dbReference>
<dbReference type="InterPro" id="IPR004046">
    <property type="entry name" value="GST_C"/>
</dbReference>
<evidence type="ECO:0000256" key="3">
    <source>
        <dbReference type="ARBA" id="ARBA00011738"/>
    </source>
</evidence>
<feature type="region of interest" description="Disordered" evidence="8">
    <location>
        <begin position="16"/>
        <end position="52"/>
    </location>
</feature>
<dbReference type="SFLD" id="SFLDG00358">
    <property type="entry name" value="Main_(cytGST)"/>
    <property type="match status" value="1"/>
</dbReference>
<dbReference type="CDD" id="cd03050">
    <property type="entry name" value="GST_N_Theta"/>
    <property type="match status" value="1"/>
</dbReference>
<feature type="domain" description="GST N-terminal" evidence="9">
    <location>
        <begin position="123"/>
        <end position="204"/>
    </location>
</feature>
<evidence type="ECO:0000256" key="7">
    <source>
        <dbReference type="ARBA" id="ARBA00047960"/>
    </source>
</evidence>
<dbReference type="InterPro" id="IPR036249">
    <property type="entry name" value="Thioredoxin-like_sf"/>
</dbReference>
<protein>
    <recommendedName>
        <fullName evidence="4">glutathione transferase</fullName>
        <ecNumber evidence="4">2.5.1.18</ecNumber>
    </recommendedName>
</protein>
<dbReference type="Proteomes" id="UP000695023">
    <property type="component" value="Unplaced"/>
</dbReference>
<dbReference type="EC" id="2.5.1.18" evidence="4"/>
<dbReference type="GO" id="GO:0004364">
    <property type="term" value="F:glutathione transferase activity"/>
    <property type="evidence" value="ECO:0007669"/>
    <property type="project" value="UniProtKB-EC"/>
</dbReference>
<dbReference type="InterPro" id="IPR051369">
    <property type="entry name" value="GST_Theta"/>
</dbReference>
<dbReference type="InterPro" id="IPR040079">
    <property type="entry name" value="Glutathione_S-Trfase"/>
</dbReference>
<proteinExistence type="inferred from homology"/>
<keyword evidence="5" id="KW-0963">Cytoplasm</keyword>
<evidence type="ECO:0000256" key="2">
    <source>
        <dbReference type="ARBA" id="ARBA00009899"/>
    </source>
</evidence>
<dbReference type="SFLD" id="SFLDS00019">
    <property type="entry name" value="Glutathione_Transferase_(cytos"/>
    <property type="match status" value="1"/>
</dbReference>
<comment type="catalytic activity">
    <reaction evidence="7">
        <text>RX + glutathione = an S-substituted glutathione + a halide anion + H(+)</text>
        <dbReference type="Rhea" id="RHEA:16437"/>
        <dbReference type="ChEBI" id="CHEBI:15378"/>
        <dbReference type="ChEBI" id="CHEBI:16042"/>
        <dbReference type="ChEBI" id="CHEBI:17792"/>
        <dbReference type="ChEBI" id="CHEBI:57925"/>
        <dbReference type="ChEBI" id="CHEBI:90779"/>
        <dbReference type="EC" id="2.5.1.18"/>
    </reaction>
</comment>
<dbReference type="SUPFAM" id="SSF52833">
    <property type="entry name" value="Thioredoxin-like"/>
    <property type="match status" value="1"/>
</dbReference>
<gene>
    <name evidence="12" type="primary">gstt2</name>
</gene>
<accession>A0A9Y3RTG7</accession>
<comment type="similarity">
    <text evidence="2">Belongs to the GST superfamily. Theta family.</text>
</comment>
<evidence type="ECO:0000313" key="12">
    <source>
        <dbReference type="RefSeq" id="XP_005749243.1"/>
    </source>
</evidence>
<dbReference type="InterPro" id="IPR040077">
    <property type="entry name" value="GST_C_Theta"/>
</dbReference>
<dbReference type="PROSITE" id="PS50404">
    <property type="entry name" value="GST_NTER"/>
    <property type="match status" value="1"/>
</dbReference>
<name>A0A9Y3RTG7_9CICH</name>
<comment type="subunit">
    <text evidence="3">Homodimer.</text>
</comment>
<keyword evidence="11" id="KW-1185">Reference proteome</keyword>
<dbReference type="InterPro" id="IPR036282">
    <property type="entry name" value="Glutathione-S-Trfase_C_sf"/>
</dbReference>
<comment type="subcellular location">
    <subcellularLocation>
        <location evidence="1">Cytoplasm</location>
    </subcellularLocation>
</comment>
<dbReference type="CTD" id="2953"/>
<dbReference type="Gene3D" id="1.20.1050.10">
    <property type="match status" value="1"/>
</dbReference>
<evidence type="ECO:0000256" key="8">
    <source>
        <dbReference type="SAM" id="MobiDB-lite"/>
    </source>
</evidence>
<keyword evidence="6" id="KW-0808">Transferase</keyword>
<dbReference type="InterPro" id="IPR004045">
    <property type="entry name" value="Glutathione_S-Trfase_N"/>
</dbReference>
<dbReference type="FunFam" id="3.40.30.10:FF:000176">
    <property type="entry name" value="Glutathione S-transferase theta-1"/>
    <property type="match status" value="1"/>
</dbReference>
<dbReference type="GO" id="GO:0006749">
    <property type="term" value="P:glutathione metabolic process"/>
    <property type="evidence" value="ECO:0007669"/>
    <property type="project" value="TreeGrafter"/>
</dbReference>
<evidence type="ECO:0000256" key="1">
    <source>
        <dbReference type="ARBA" id="ARBA00004496"/>
    </source>
</evidence>
<dbReference type="PANTHER" id="PTHR43917">
    <property type="match status" value="1"/>
</dbReference>
<dbReference type="GO" id="GO:0005737">
    <property type="term" value="C:cytoplasm"/>
    <property type="evidence" value="ECO:0007669"/>
    <property type="project" value="UniProtKB-SubCell"/>
</dbReference>
<evidence type="ECO:0000256" key="5">
    <source>
        <dbReference type="ARBA" id="ARBA00022490"/>
    </source>
</evidence>
<dbReference type="SUPFAM" id="SSF47616">
    <property type="entry name" value="GST C-terminal domain-like"/>
    <property type="match status" value="1"/>
</dbReference>
<evidence type="ECO:0000259" key="10">
    <source>
        <dbReference type="PROSITE" id="PS50405"/>
    </source>
</evidence>
<evidence type="ECO:0000313" key="11">
    <source>
        <dbReference type="Proteomes" id="UP000695023"/>
    </source>
</evidence>
<dbReference type="Gene3D" id="3.40.30.10">
    <property type="entry name" value="Glutaredoxin"/>
    <property type="match status" value="1"/>
</dbReference>
<dbReference type="PROSITE" id="PS50405">
    <property type="entry name" value="GST_CTER"/>
    <property type="match status" value="1"/>
</dbReference>
<dbReference type="Pfam" id="PF13417">
    <property type="entry name" value="GST_N_3"/>
    <property type="match status" value="1"/>
</dbReference>
<dbReference type="PANTHER" id="PTHR43917:SF10">
    <property type="entry name" value="GLUTATHIONE TRANSFERASE"/>
    <property type="match status" value="1"/>
</dbReference>
<evidence type="ECO:0000256" key="4">
    <source>
        <dbReference type="ARBA" id="ARBA00012452"/>
    </source>
</evidence>
<dbReference type="CDD" id="cd03183">
    <property type="entry name" value="GST_C_Theta"/>
    <property type="match status" value="1"/>
</dbReference>
<evidence type="ECO:0000259" key="9">
    <source>
        <dbReference type="PROSITE" id="PS50404"/>
    </source>
</evidence>
<dbReference type="FunFam" id="1.20.1050.10:FF:000008">
    <property type="entry name" value="Glutathione S-transferase theta-1"/>
    <property type="match status" value="1"/>
</dbReference>
<evidence type="ECO:0000256" key="6">
    <source>
        <dbReference type="ARBA" id="ARBA00022679"/>
    </source>
</evidence>
<feature type="domain" description="GST C-terminal" evidence="10">
    <location>
        <begin position="210"/>
        <end position="346"/>
    </location>
</feature>
<dbReference type="InterPro" id="IPR040075">
    <property type="entry name" value="GST_N_Theta"/>
</dbReference>
<organism evidence="11 12">
    <name type="scientific">Pundamilia nyererei</name>
    <dbReference type="NCBI Taxonomy" id="303518"/>
    <lineage>
        <taxon>Eukaryota</taxon>
        <taxon>Metazoa</taxon>
        <taxon>Chordata</taxon>
        <taxon>Craniata</taxon>
        <taxon>Vertebrata</taxon>
        <taxon>Euteleostomi</taxon>
        <taxon>Actinopterygii</taxon>
        <taxon>Neopterygii</taxon>
        <taxon>Teleostei</taxon>
        <taxon>Neoteleostei</taxon>
        <taxon>Acanthomorphata</taxon>
        <taxon>Ovalentaria</taxon>
        <taxon>Cichlomorphae</taxon>
        <taxon>Cichliformes</taxon>
        <taxon>Cichlidae</taxon>
        <taxon>African cichlids</taxon>
        <taxon>Pseudocrenilabrinae</taxon>
        <taxon>Haplochromini</taxon>
        <taxon>Pundamilia</taxon>
    </lineage>
</organism>